<accession>A0A848H976</accession>
<name>A0A848H976_9BURK</name>
<protein>
    <submittedName>
        <fullName evidence="3">KTSC domain-containing protein</fullName>
    </submittedName>
</protein>
<evidence type="ECO:0000259" key="2">
    <source>
        <dbReference type="Pfam" id="PF13619"/>
    </source>
</evidence>
<evidence type="ECO:0000313" key="4">
    <source>
        <dbReference type="Proteomes" id="UP000541185"/>
    </source>
</evidence>
<organism evidence="3 4">
    <name type="scientific">Ramlibacter agri</name>
    <dbReference type="NCBI Taxonomy" id="2728837"/>
    <lineage>
        <taxon>Bacteria</taxon>
        <taxon>Pseudomonadati</taxon>
        <taxon>Pseudomonadota</taxon>
        <taxon>Betaproteobacteria</taxon>
        <taxon>Burkholderiales</taxon>
        <taxon>Comamonadaceae</taxon>
        <taxon>Ramlibacter</taxon>
    </lineage>
</organism>
<feature type="region of interest" description="Disordered" evidence="1">
    <location>
        <begin position="62"/>
        <end position="89"/>
    </location>
</feature>
<feature type="domain" description="KTSC" evidence="2">
    <location>
        <begin position="10"/>
        <end position="64"/>
    </location>
</feature>
<evidence type="ECO:0000313" key="3">
    <source>
        <dbReference type="EMBL" id="NML47047.1"/>
    </source>
</evidence>
<comment type="caution">
    <text evidence="3">The sequence shown here is derived from an EMBL/GenBank/DDBJ whole genome shotgun (WGS) entry which is preliminary data.</text>
</comment>
<proteinExistence type="predicted"/>
<dbReference type="RefSeq" id="WP_169421351.1">
    <property type="nucleotide sequence ID" value="NZ_JABBFX010000003.1"/>
</dbReference>
<gene>
    <name evidence="3" type="ORF">HHL11_25100</name>
</gene>
<dbReference type="Proteomes" id="UP000541185">
    <property type="component" value="Unassembled WGS sequence"/>
</dbReference>
<evidence type="ECO:0000256" key="1">
    <source>
        <dbReference type="SAM" id="MobiDB-lite"/>
    </source>
</evidence>
<dbReference type="Pfam" id="PF13619">
    <property type="entry name" value="KTSC"/>
    <property type="match status" value="1"/>
</dbReference>
<dbReference type="AlphaFoldDB" id="A0A848H976"/>
<dbReference type="InterPro" id="IPR025309">
    <property type="entry name" value="KTSC_dom"/>
</dbReference>
<keyword evidence="4" id="KW-1185">Reference proteome</keyword>
<reference evidence="3 4" key="1">
    <citation type="submission" date="2020-04" db="EMBL/GenBank/DDBJ databases">
        <title>Ramlibacter sp. G-1-2-2 isolated from soil.</title>
        <authorList>
            <person name="Dahal R.H."/>
        </authorList>
    </citation>
    <scope>NUCLEOTIDE SEQUENCE [LARGE SCALE GENOMIC DNA]</scope>
    <source>
        <strain evidence="3 4">G-1-2-2</strain>
    </source>
</reference>
<dbReference type="EMBL" id="JABBFX010000003">
    <property type="protein sequence ID" value="NML47047.1"/>
    <property type="molecule type" value="Genomic_DNA"/>
</dbReference>
<sequence length="89" mass="10068">MPTKTFTTGRIRKADYDPASRQLDLHWDNQSVLAYKHVPEEVFRRLCAAPNPTTYWEDRIAEEYPKAQPRSSGKGSGGPTLKDLFGGED</sequence>